<feature type="region of interest" description="Disordered" evidence="1">
    <location>
        <begin position="94"/>
        <end position="122"/>
    </location>
</feature>
<feature type="compositionally biased region" description="Basic and acidic residues" evidence="1">
    <location>
        <begin position="141"/>
        <end position="155"/>
    </location>
</feature>
<dbReference type="Proteomes" id="UP000002036">
    <property type="component" value="Chromosome A"/>
</dbReference>
<name>C5DBS5_LACTC</name>
<feature type="compositionally biased region" description="Low complexity" evidence="1">
    <location>
        <begin position="45"/>
        <end position="62"/>
    </location>
</feature>
<dbReference type="OrthoDB" id="3981113at2759"/>
<dbReference type="GeneID" id="8290478"/>
<dbReference type="FunCoup" id="C5DBS5">
    <property type="interactions" value="103"/>
</dbReference>
<dbReference type="KEGG" id="lth:KLTH0A04994g"/>
<evidence type="ECO:0000313" key="3">
    <source>
        <dbReference type="Proteomes" id="UP000002036"/>
    </source>
</evidence>
<keyword evidence="3" id="KW-1185">Reference proteome</keyword>
<dbReference type="eggNOG" id="ENOG502S3TQ">
    <property type="taxonomic scope" value="Eukaryota"/>
</dbReference>
<dbReference type="RefSeq" id="XP_002551674.1">
    <property type="nucleotide sequence ID" value="XM_002551628.1"/>
</dbReference>
<dbReference type="HOGENOM" id="CLU_084268_0_0_1"/>
<dbReference type="AlphaFoldDB" id="C5DBS5"/>
<dbReference type="EMBL" id="CU928165">
    <property type="protein sequence ID" value="CAR21232.1"/>
    <property type="molecule type" value="Genomic_DNA"/>
</dbReference>
<dbReference type="InParanoid" id="C5DBS5"/>
<feature type="region of interest" description="Disordered" evidence="1">
    <location>
        <begin position="29"/>
        <end position="67"/>
    </location>
</feature>
<organism evidence="2 3">
    <name type="scientific">Lachancea thermotolerans (strain ATCC 56472 / CBS 6340 / NRRL Y-8284)</name>
    <name type="common">Yeast</name>
    <name type="synonym">Kluyveromyces thermotolerans</name>
    <dbReference type="NCBI Taxonomy" id="559295"/>
    <lineage>
        <taxon>Eukaryota</taxon>
        <taxon>Fungi</taxon>
        <taxon>Dikarya</taxon>
        <taxon>Ascomycota</taxon>
        <taxon>Saccharomycotina</taxon>
        <taxon>Saccharomycetes</taxon>
        <taxon>Saccharomycetales</taxon>
        <taxon>Saccharomycetaceae</taxon>
        <taxon>Lachancea</taxon>
    </lineage>
</organism>
<evidence type="ECO:0000313" key="2">
    <source>
        <dbReference type="EMBL" id="CAR21232.1"/>
    </source>
</evidence>
<reference evidence="2 3" key="1">
    <citation type="journal article" date="2009" name="Genome Res.">
        <title>Comparative genomics of protoploid Saccharomycetaceae.</title>
        <authorList>
            <consortium name="The Genolevures Consortium"/>
            <person name="Souciet J.-L."/>
            <person name="Dujon B."/>
            <person name="Gaillardin C."/>
            <person name="Johnston M."/>
            <person name="Baret P.V."/>
            <person name="Cliften P."/>
            <person name="Sherman D.J."/>
            <person name="Weissenbach J."/>
            <person name="Westhof E."/>
            <person name="Wincker P."/>
            <person name="Jubin C."/>
            <person name="Poulain J."/>
            <person name="Barbe V."/>
            <person name="Segurens B."/>
            <person name="Artiguenave F."/>
            <person name="Anthouard V."/>
            <person name="Vacherie B."/>
            <person name="Val M.-E."/>
            <person name="Fulton R.S."/>
            <person name="Minx P."/>
            <person name="Wilson R."/>
            <person name="Durrens P."/>
            <person name="Jean G."/>
            <person name="Marck C."/>
            <person name="Martin T."/>
            <person name="Nikolski M."/>
            <person name="Rolland T."/>
            <person name="Seret M.-L."/>
            <person name="Casaregola S."/>
            <person name="Despons L."/>
            <person name="Fairhead C."/>
            <person name="Fischer G."/>
            <person name="Lafontaine I."/>
            <person name="Leh V."/>
            <person name="Lemaire M."/>
            <person name="de Montigny J."/>
            <person name="Neuveglise C."/>
            <person name="Thierry A."/>
            <person name="Blanc-Lenfle I."/>
            <person name="Bleykasten C."/>
            <person name="Diffels J."/>
            <person name="Fritsch E."/>
            <person name="Frangeul L."/>
            <person name="Goeffon A."/>
            <person name="Jauniaux N."/>
            <person name="Kachouri-Lafond R."/>
            <person name="Payen C."/>
            <person name="Potier S."/>
            <person name="Pribylova L."/>
            <person name="Ozanne C."/>
            <person name="Richard G.-F."/>
            <person name="Sacerdot C."/>
            <person name="Straub M.-L."/>
            <person name="Talla E."/>
        </authorList>
    </citation>
    <scope>NUCLEOTIDE SEQUENCE [LARGE SCALE GENOMIC DNA]</scope>
    <source>
        <strain evidence="3">ATCC 56472 / CBS 6340 / NRRL Y-8284</strain>
    </source>
</reference>
<gene>
    <name evidence="2" type="ordered locus">KLTH0A04994g</name>
</gene>
<feature type="region of interest" description="Disordered" evidence="1">
    <location>
        <begin position="141"/>
        <end position="173"/>
    </location>
</feature>
<sequence>MEDSSIFSQSSKDVSSAISLYNMPTGEDASIRGLLDYDPSEEAQSSGISRPLSRSSVTSSLSMVATKDGVEGRRVHRYGIPQYSLNLLDAMSQPPPLKGKVHTRQNAQSHHLSPQENKEDSETQLYQDLMHSPPITLKEKMQLFRDNSESSHLDYSEESYQEGSTSLSGKDQLHSLHSYKKDIASERDDSDDYSQ</sequence>
<accession>C5DBS5</accession>
<feature type="compositionally biased region" description="Polar residues" evidence="1">
    <location>
        <begin position="104"/>
        <end position="115"/>
    </location>
</feature>
<protein>
    <submittedName>
        <fullName evidence="2">KLTH0A04994p</fullName>
    </submittedName>
</protein>
<evidence type="ECO:0000256" key="1">
    <source>
        <dbReference type="SAM" id="MobiDB-lite"/>
    </source>
</evidence>
<proteinExistence type="predicted"/>